<reference evidence="6" key="1">
    <citation type="submission" date="2011-05" db="EMBL/GenBank/DDBJ databases">
        <authorList>
            <person name="Richards S.R."/>
            <person name="Qu J."/>
            <person name="Jiang H."/>
            <person name="Jhangiani S.N."/>
            <person name="Agravi P."/>
            <person name="Goodspeed R."/>
            <person name="Gross S."/>
            <person name="Mandapat C."/>
            <person name="Jackson L."/>
            <person name="Mathew T."/>
            <person name="Pu L."/>
            <person name="Thornton R."/>
            <person name="Saada N."/>
            <person name="Wilczek-Boney K.B."/>
            <person name="Lee S."/>
            <person name="Kovar C."/>
            <person name="Wu Y."/>
            <person name="Scherer S.E."/>
            <person name="Worley K.C."/>
            <person name="Muzny D.M."/>
            <person name="Gibbs R."/>
        </authorList>
    </citation>
    <scope>NUCLEOTIDE SEQUENCE</scope>
    <source>
        <strain evidence="6">Brora</strain>
    </source>
</reference>
<evidence type="ECO:0000259" key="4">
    <source>
        <dbReference type="PROSITE" id="PS50085"/>
    </source>
</evidence>
<dbReference type="GO" id="GO:0051056">
    <property type="term" value="P:regulation of small GTPase mediated signal transduction"/>
    <property type="evidence" value="ECO:0007669"/>
    <property type="project" value="InterPro"/>
</dbReference>
<dbReference type="GO" id="GO:0005634">
    <property type="term" value="C:nucleus"/>
    <property type="evidence" value="ECO:0007669"/>
    <property type="project" value="InterPro"/>
</dbReference>
<keyword evidence="6" id="KW-1185">Reference proteome</keyword>
<keyword evidence="1" id="KW-0343">GTPase activation</keyword>
<feature type="region of interest" description="Disordered" evidence="3">
    <location>
        <begin position="1902"/>
        <end position="1952"/>
    </location>
</feature>
<accession>T1JGD1</accession>
<dbReference type="InterPro" id="IPR000331">
    <property type="entry name" value="Rap/Ran_GAP_dom"/>
</dbReference>
<dbReference type="eggNOG" id="KOG3686">
    <property type="taxonomic scope" value="Eukaryota"/>
</dbReference>
<feature type="compositionally biased region" description="Polar residues" evidence="3">
    <location>
        <begin position="666"/>
        <end position="676"/>
    </location>
</feature>
<dbReference type="SUPFAM" id="SSF111347">
    <property type="entry name" value="Rap/Ran-GAP"/>
    <property type="match status" value="1"/>
</dbReference>
<dbReference type="OMA" id="ELMRNGW"/>
<dbReference type="Pfam" id="PF02145">
    <property type="entry name" value="Rap_GAP"/>
    <property type="match status" value="1"/>
</dbReference>
<evidence type="ECO:0000256" key="2">
    <source>
        <dbReference type="ARBA" id="ARBA00022553"/>
    </source>
</evidence>
<dbReference type="PhylomeDB" id="T1JGD1"/>
<feature type="region of interest" description="Disordered" evidence="3">
    <location>
        <begin position="818"/>
        <end position="852"/>
    </location>
</feature>
<dbReference type="InterPro" id="IPR035974">
    <property type="entry name" value="Rap/Ran-GAP_sf"/>
</dbReference>
<reference evidence="5" key="2">
    <citation type="submission" date="2015-02" db="UniProtKB">
        <authorList>
            <consortium name="EnsemblMetazoa"/>
        </authorList>
    </citation>
    <scope>IDENTIFICATION</scope>
</reference>
<feature type="region of interest" description="Disordered" evidence="3">
    <location>
        <begin position="1475"/>
        <end position="1504"/>
    </location>
</feature>
<dbReference type="GO" id="GO:0005737">
    <property type="term" value="C:cytoplasm"/>
    <property type="evidence" value="ECO:0007669"/>
    <property type="project" value="TreeGrafter"/>
</dbReference>
<dbReference type="GO" id="GO:0005096">
    <property type="term" value="F:GTPase activator activity"/>
    <property type="evidence" value="ECO:0007669"/>
    <property type="project" value="UniProtKB-KW"/>
</dbReference>
<dbReference type="InterPro" id="IPR016024">
    <property type="entry name" value="ARM-type_fold"/>
</dbReference>
<sequence>MFMRHIRKLSKPINSNRDEVDFEEEIAAFSKKPHADIKKSTLKILDCKKDTATRLKHLRVVLDNVDITESKTFFEANHSQIYYIFYDQFITVENLIKQRAHKSHRDELDSVLYIFEKILVLLPELLAKKWQCHSIGRIIKKLLHPGNNFKLRREAMRLFLLWYQALGEAAPSELNYIYSCLVPGLQPKITLESIISGSIGADKHSTEMVAVNPIEIYPLLPPQIGEKQPENLTQFFLENLLDLMVTQVIRIEWREKSSYKQQSCFNFLFERFKKHYLLFIFPDFSCSTSLYKPNLDLPDLRADLEEENRLDYGLAGSSLNKVAVIQWVSNFTHTTRVEVPIRTLVPVMDDLIPQDQKGFESSGEKESNCSYNSNEYPSYTEYIIARDTFYCNRENVNFVHEIFRQAFLLSFIHASTLKKVIVVYRDWVDNKSFERPVFMLEPDDGLSMLTRNEQCNSSYIEGPLTPESKGRLRNDSYLGAIHREALPVRAGMQNTLQVFITNAANVFLLENKSGNHKLLEDQVDLCKRILNLYRFMVMNLTMEQKTWEQLLLVLLQITSLILKENPPIRKDEVLGGKLASVLFQTLIVTWIRANMNVVISAELWDHFLSVLFSLTQWEELIKEWAKTMETLTRVLARLVYGLDLTDLPLDRLSEQKQKKRRGRLNPSDQRASFSRSWSRQGADVVIYKNQSMSAVIPRTSPLTQSRNSNRERFRASSGGNHSKESRNSNSEQTSRISRSASEGNLTSKNQLPFRRSSRESPDNVRSGTSIISSLEQEIEGIMCNVDESMKKVVGRDRFSLRRRSKSLESLRFGRAASSTPSCISESSGECRSRTPSPSPSSGLESTSVKDSPMQIDVITEDNSCDSSEVLDENREEQRSVIAGGMTRGWLPDVAVVVWKRMLGALSDVNQIKDPEIHAQVFKSLIDLFETLVKIRENQGVTQDNQSTPPPPEYIPPLHLISPWLFKALTLPEKYLKGQLFAYRLLCTMSARRQDMPLSKDHLVLFYRALHQGLVGTNQDIINTIVQYCGPRFFTGILPGSTMLVLDFIYAADTILSSSELKGVPRTEVASILGSLLCFPHLYKEMQVLQPNSNEFTSMITKDSMDHIINVVIKAGKREPAGLARCIALSSLGIYLYSELVHGTFHSRMKDAVNVLLNALRFNNKIVGQVASDMLLLLSDHSEALLQHFPDVPRLIIQILANTLNNLLPSNDALAAPEDKKLLISIMFCLGEWCMKIPKSYLLQEDGDKCLLLIVFKVFNLVVSGKWTSNFYRTELIDPDFDPNIQLDNLKEGTYSAPGTPKSQITSPTQDLVPLLETSPSQSNTSSPSDGRKDWNVVKLAARTIMSHLVNHLNHFPMGIGAARMTSLVTEHDDIDIPGMHADELSTEIFHAPNVQFFVLNNDTLISFVELPTLEVPGGGVTAGLTTAKSQVRVITRDMSGKFCWECSILHGPPDYTTTSTASSIELTSPFQSFTMERDDSEFSPPSPTTLIASPRRHTQRHRSPDVLPLAEDTAEDMDNLDDLLQYIGHSSPECLDKPGQPLNIPSFPPVVLSEDLETETISTILYQRSYEMDFITKNCNNLNMTGKPLKPSHPREPDTAFHHCRVLLDQLGFMSWEKRTQFDLLKKNEKLLRELRNLDNQKCRETHKIAVIYVAEGQEDKNSVLLNCGGSQAYEEFVAALAWEIELETHTGFMGGLQKNKSSGDTAPYYATSFNEVIFHVATRMPSNNDESKLQKLRHLGNDEVHIVWSEHTRDYRRGIIATEFCDVLIVIYPLPNKLFRIQINRKAEVPYFGPLFSGAIVDFKVLPGLVRATAINASRAKRSMLPFYQSFYEERAKALDTVIQNHKDPTTFEAFTANVFSPAHPKSFQFGFTRALGSSFTNSCEHTCLESSSNLAAALIDPHTTNSNSPPLRSRPLSLSTSEHPSPRDQSSRVATHSFSYFASSNPKPSE</sequence>
<protein>
    <recommendedName>
        <fullName evidence="4">Rap-GAP domain-containing protein</fullName>
    </recommendedName>
</protein>
<dbReference type="EnsemblMetazoa" id="SMAR012903-RA">
    <property type="protein sequence ID" value="SMAR012903-PA"/>
    <property type="gene ID" value="SMAR012903"/>
</dbReference>
<feature type="compositionally biased region" description="Polar residues" evidence="3">
    <location>
        <begin position="727"/>
        <end position="750"/>
    </location>
</feature>
<feature type="compositionally biased region" description="Low complexity" evidence="3">
    <location>
        <begin position="1906"/>
        <end position="1923"/>
    </location>
</feature>
<feature type="domain" description="Rap-GAP" evidence="4">
    <location>
        <begin position="1635"/>
        <end position="1843"/>
    </location>
</feature>
<dbReference type="InterPro" id="IPR046859">
    <property type="entry name" value="RGPA/RALGAPB_N"/>
</dbReference>
<feature type="region of interest" description="Disordered" evidence="3">
    <location>
        <begin position="655"/>
        <end position="676"/>
    </location>
</feature>
<name>T1JGD1_STRMM</name>
<dbReference type="Gene3D" id="3.40.50.11210">
    <property type="entry name" value="Rap/Ran-GAP"/>
    <property type="match status" value="1"/>
</dbReference>
<dbReference type="PANTHER" id="PTHR10063">
    <property type="entry name" value="TUBERIN"/>
    <property type="match status" value="1"/>
</dbReference>
<dbReference type="FunFam" id="3.40.50.11210:FF:000001">
    <property type="entry name" value="Ral GTPase-activating protein subunit alpha-1 isoform 1"/>
    <property type="match status" value="1"/>
</dbReference>
<dbReference type="InterPro" id="IPR027107">
    <property type="entry name" value="Tuberin/Ral-act_asu"/>
</dbReference>
<evidence type="ECO:0000256" key="3">
    <source>
        <dbReference type="SAM" id="MobiDB-lite"/>
    </source>
</evidence>
<dbReference type="PANTHER" id="PTHR10063:SF11">
    <property type="entry name" value="RHO GTPASE-ACTIVATING PROTEIN CG5521-RELATED"/>
    <property type="match status" value="1"/>
</dbReference>
<dbReference type="Pfam" id="PF20412">
    <property type="entry name" value="RALGAPB_N"/>
    <property type="match status" value="1"/>
</dbReference>
<dbReference type="PROSITE" id="PS50085">
    <property type="entry name" value="RAPGAP"/>
    <property type="match status" value="1"/>
</dbReference>
<dbReference type="EMBL" id="JH432201">
    <property type="status" value="NOT_ANNOTATED_CDS"/>
    <property type="molecule type" value="Genomic_DNA"/>
</dbReference>
<dbReference type="HOGENOM" id="CLU_001676_0_0_1"/>
<evidence type="ECO:0000256" key="1">
    <source>
        <dbReference type="ARBA" id="ARBA00022468"/>
    </source>
</evidence>
<evidence type="ECO:0000313" key="5">
    <source>
        <dbReference type="EnsemblMetazoa" id="SMAR012903-PA"/>
    </source>
</evidence>
<dbReference type="Proteomes" id="UP000014500">
    <property type="component" value="Unassembled WGS sequence"/>
</dbReference>
<dbReference type="SUPFAM" id="SSF48371">
    <property type="entry name" value="ARM repeat"/>
    <property type="match status" value="1"/>
</dbReference>
<feature type="compositionally biased region" description="Polar residues" evidence="3">
    <location>
        <begin position="1933"/>
        <end position="1952"/>
    </location>
</feature>
<feature type="compositionally biased region" description="Polar residues" evidence="3">
    <location>
        <begin position="818"/>
        <end position="829"/>
    </location>
</feature>
<keyword evidence="2" id="KW-0597">Phosphoprotein</keyword>
<dbReference type="STRING" id="126957.T1JGD1"/>
<organism evidence="5 6">
    <name type="scientific">Strigamia maritima</name>
    <name type="common">European centipede</name>
    <name type="synonym">Geophilus maritimus</name>
    <dbReference type="NCBI Taxonomy" id="126957"/>
    <lineage>
        <taxon>Eukaryota</taxon>
        <taxon>Metazoa</taxon>
        <taxon>Ecdysozoa</taxon>
        <taxon>Arthropoda</taxon>
        <taxon>Myriapoda</taxon>
        <taxon>Chilopoda</taxon>
        <taxon>Pleurostigmophora</taxon>
        <taxon>Geophilomorpha</taxon>
        <taxon>Linotaeniidae</taxon>
        <taxon>Strigamia</taxon>
    </lineage>
</organism>
<feature type="region of interest" description="Disordered" evidence="3">
    <location>
        <begin position="696"/>
        <end position="769"/>
    </location>
</feature>
<evidence type="ECO:0000313" key="6">
    <source>
        <dbReference type="Proteomes" id="UP000014500"/>
    </source>
</evidence>
<proteinExistence type="predicted"/>